<dbReference type="Proteomes" id="UP001642464">
    <property type="component" value="Unassembled WGS sequence"/>
</dbReference>
<protein>
    <submittedName>
        <fullName evidence="2">Uncharacterized protein</fullName>
    </submittedName>
</protein>
<evidence type="ECO:0000313" key="2">
    <source>
        <dbReference type="EMBL" id="CAK8987597.1"/>
    </source>
</evidence>
<sequence length="135" mass="15324">MPAMPLHFEAPYVARANERHEWEYGQRQHQAALRNIQNQASIKINAPQTCTRKAGDSYLRRAQVGRENRKLVEKLESIAKGYGAWDPRAPPSKEDYTVTPGPFVAPRGEAAPLEPQKLLKRESPDKERHGKAWKG</sequence>
<evidence type="ECO:0000313" key="3">
    <source>
        <dbReference type="Proteomes" id="UP001642464"/>
    </source>
</evidence>
<reference evidence="2 3" key="1">
    <citation type="submission" date="2024-02" db="EMBL/GenBank/DDBJ databases">
        <authorList>
            <person name="Chen Y."/>
            <person name="Shah S."/>
            <person name="Dougan E. K."/>
            <person name="Thang M."/>
            <person name="Chan C."/>
        </authorList>
    </citation>
    <scope>NUCLEOTIDE SEQUENCE [LARGE SCALE GENOMIC DNA]</scope>
</reference>
<feature type="region of interest" description="Disordered" evidence="1">
    <location>
        <begin position="82"/>
        <end position="135"/>
    </location>
</feature>
<evidence type="ECO:0000256" key="1">
    <source>
        <dbReference type="SAM" id="MobiDB-lite"/>
    </source>
</evidence>
<comment type="caution">
    <text evidence="2">The sequence shown here is derived from an EMBL/GenBank/DDBJ whole genome shotgun (WGS) entry which is preliminary data.</text>
</comment>
<dbReference type="EMBL" id="CAXAMM010000460">
    <property type="protein sequence ID" value="CAK8987597.1"/>
    <property type="molecule type" value="Genomic_DNA"/>
</dbReference>
<keyword evidence="3" id="KW-1185">Reference proteome</keyword>
<accession>A0ABP0HBM9</accession>
<gene>
    <name evidence="2" type="ORF">SCF082_LOCUS1045</name>
</gene>
<organism evidence="2 3">
    <name type="scientific">Durusdinium trenchii</name>
    <dbReference type="NCBI Taxonomy" id="1381693"/>
    <lineage>
        <taxon>Eukaryota</taxon>
        <taxon>Sar</taxon>
        <taxon>Alveolata</taxon>
        <taxon>Dinophyceae</taxon>
        <taxon>Suessiales</taxon>
        <taxon>Symbiodiniaceae</taxon>
        <taxon>Durusdinium</taxon>
    </lineage>
</organism>
<name>A0ABP0HBM9_9DINO</name>
<feature type="compositionally biased region" description="Basic and acidic residues" evidence="1">
    <location>
        <begin position="117"/>
        <end position="135"/>
    </location>
</feature>
<proteinExistence type="predicted"/>